<sequence>MSKIIIIVILAIFITITAAGVVIYTLFNKQLNLPTESFVSTLFTILLILLIIVLILSIRFLRSYREVLILMSNDDLKTLKQINESRFWLEKFLPSFIIYSGQIRVFTWFRQPDFHFTELKEIKIKASVFARGRQNKIVSFKTIKGSSFFFAIENNPIQRRHLMEKASAYHPGIHIEYDAQ</sequence>
<protein>
    <submittedName>
        <fullName evidence="2">Uncharacterized protein</fullName>
    </submittedName>
</protein>
<proteinExistence type="predicted"/>
<feature type="transmembrane region" description="Helical" evidence="1">
    <location>
        <begin position="7"/>
        <end position="27"/>
    </location>
</feature>
<evidence type="ECO:0000313" key="3">
    <source>
        <dbReference type="Proteomes" id="UP001073122"/>
    </source>
</evidence>
<accession>A0ABT3XV50</accession>
<name>A0ABT3XV50_9FLAO</name>
<reference evidence="2" key="1">
    <citation type="submission" date="2022-10" db="EMBL/GenBank/DDBJ databases">
        <title>Chryseobacterium sp. nov., a novel bacterial species.</title>
        <authorList>
            <person name="Cao Y."/>
        </authorList>
    </citation>
    <scope>NUCLEOTIDE SEQUENCE</scope>
    <source>
        <strain evidence="2">CCTCC AB2015118</strain>
    </source>
</reference>
<dbReference type="Proteomes" id="UP001073122">
    <property type="component" value="Unassembled WGS sequence"/>
</dbReference>
<feature type="transmembrane region" description="Helical" evidence="1">
    <location>
        <begin position="39"/>
        <end position="61"/>
    </location>
</feature>
<evidence type="ECO:0000313" key="2">
    <source>
        <dbReference type="EMBL" id="MCX8525539.1"/>
    </source>
</evidence>
<gene>
    <name evidence="2" type="ORF">OF897_16625</name>
</gene>
<keyword evidence="1" id="KW-0472">Membrane</keyword>
<dbReference type="RefSeq" id="WP_267266797.1">
    <property type="nucleotide sequence ID" value="NZ_JAOVZW010000021.1"/>
</dbReference>
<organism evidence="2 3">
    <name type="scientific">Chryseobacterium formosus</name>
    <dbReference type="NCBI Taxonomy" id="1537363"/>
    <lineage>
        <taxon>Bacteria</taxon>
        <taxon>Pseudomonadati</taxon>
        <taxon>Bacteroidota</taxon>
        <taxon>Flavobacteriia</taxon>
        <taxon>Flavobacteriales</taxon>
        <taxon>Weeksellaceae</taxon>
        <taxon>Chryseobacterium group</taxon>
        <taxon>Chryseobacterium</taxon>
    </lineage>
</organism>
<keyword evidence="1" id="KW-0812">Transmembrane</keyword>
<keyword evidence="1" id="KW-1133">Transmembrane helix</keyword>
<evidence type="ECO:0000256" key="1">
    <source>
        <dbReference type="SAM" id="Phobius"/>
    </source>
</evidence>
<comment type="caution">
    <text evidence="2">The sequence shown here is derived from an EMBL/GenBank/DDBJ whole genome shotgun (WGS) entry which is preliminary data.</text>
</comment>
<keyword evidence="3" id="KW-1185">Reference proteome</keyword>
<dbReference type="EMBL" id="JAOVZW010000021">
    <property type="protein sequence ID" value="MCX8525539.1"/>
    <property type="molecule type" value="Genomic_DNA"/>
</dbReference>